<accession>A0A8T0HP77</accession>
<dbReference type="AlphaFoldDB" id="A0A8T0HP77"/>
<dbReference type="PROSITE" id="PS50176">
    <property type="entry name" value="ARM_REPEAT"/>
    <property type="match status" value="1"/>
</dbReference>
<evidence type="ECO:0000256" key="1">
    <source>
        <dbReference type="PROSITE-ProRule" id="PRU00259"/>
    </source>
</evidence>
<dbReference type="Proteomes" id="UP000822688">
    <property type="component" value="Chromosome V"/>
</dbReference>
<evidence type="ECO:0008006" key="4">
    <source>
        <dbReference type="Google" id="ProtNLM"/>
    </source>
</evidence>
<sequence length="530" mass="58626">MATTRAILQHFETWEKAQIDFLETVAEAIVKPLNVDILVNAGVMELIRPLLLHNTRRIQQLACSNLSKFAAWDDRLAESMITEGILVQLTCSLRETRRLSKKATTNVLRSISKHSAHICQSIVDQGGVELLIPVLEEFDPAIKEIAAGTLGNIARHNPQLAQITTNRGAVERLVDLIQDRDLQLRRTLCATLAEIAKHTPELGSKVAESGVLPFVSAFLECEQPDARLKAEGCAVLHSVARHTKDLAQAVLSSNIFPNVIILLKNVEQACRRNAAMVICEVCKHTPDQAQFVLNAGSAPALVDNISDVHSFERLPGIMALGYLASWSPEFSTTVITSNALPPLVDALEHEEQDHLKGASAWSLGQIGKHTPVHAKEVALVGTMLHLVLCVKAKGSSEDLQKKCELSIKIITNRLDYSPALDSLLNGPLMPEQCLKVVLAQIAKLVPNDVELRTKLLLSGSFARLQELRFGATEAIQKLIEKITSAYPEEIRSFYHKTKYKVFECKPNSIYTFRDPIHNFIVPPKYSVPKR</sequence>
<reference evidence="2" key="1">
    <citation type="submission" date="2020-06" db="EMBL/GenBank/DDBJ databases">
        <title>WGS assembly of Ceratodon purpureus strain R40.</title>
        <authorList>
            <person name="Carey S.B."/>
            <person name="Jenkins J."/>
            <person name="Shu S."/>
            <person name="Lovell J.T."/>
            <person name="Sreedasyam A."/>
            <person name="Maumus F."/>
            <person name="Tiley G.P."/>
            <person name="Fernandez-Pozo N."/>
            <person name="Barry K."/>
            <person name="Chen C."/>
            <person name="Wang M."/>
            <person name="Lipzen A."/>
            <person name="Daum C."/>
            <person name="Saski C.A."/>
            <person name="Payton A.C."/>
            <person name="Mcbreen J.C."/>
            <person name="Conrad R.E."/>
            <person name="Kollar L.M."/>
            <person name="Olsson S."/>
            <person name="Huttunen S."/>
            <person name="Landis J.B."/>
            <person name="Wickett N.J."/>
            <person name="Johnson M.G."/>
            <person name="Rensing S.A."/>
            <person name="Grimwood J."/>
            <person name="Schmutz J."/>
            <person name="Mcdaniel S.F."/>
        </authorList>
    </citation>
    <scope>NUCLEOTIDE SEQUENCE</scope>
    <source>
        <strain evidence="2">R40</strain>
    </source>
</reference>
<dbReference type="InterPro" id="IPR000225">
    <property type="entry name" value="Armadillo"/>
</dbReference>
<dbReference type="SUPFAM" id="SSF48371">
    <property type="entry name" value="ARM repeat"/>
    <property type="match status" value="1"/>
</dbReference>
<dbReference type="GO" id="GO:0008017">
    <property type="term" value="F:microtubule binding"/>
    <property type="evidence" value="ECO:0007669"/>
    <property type="project" value="TreeGrafter"/>
</dbReference>
<dbReference type="PANTHER" id="PTHR23314">
    <property type="entry name" value="SPERM-ASSOCIATED ANTIGEN 6 ARMADILLO REPEAT-CONTAINING"/>
    <property type="match status" value="1"/>
</dbReference>
<evidence type="ECO:0000313" key="3">
    <source>
        <dbReference type="Proteomes" id="UP000822688"/>
    </source>
</evidence>
<dbReference type="Pfam" id="PF00514">
    <property type="entry name" value="Arm"/>
    <property type="match status" value="1"/>
</dbReference>
<evidence type="ECO:0000313" key="2">
    <source>
        <dbReference type="EMBL" id="KAG0572589.1"/>
    </source>
</evidence>
<name>A0A8T0HP77_CERPU</name>
<dbReference type="EMBL" id="CM026426">
    <property type="protein sequence ID" value="KAG0572589.1"/>
    <property type="molecule type" value="Genomic_DNA"/>
</dbReference>
<feature type="repeat" description="ARM" evidence="1">
    <location>
        <begin position="126"/>
        <end position="168"/>
    </location>
</feature>
<dbReference type="InterPro" id="IPR011989">
    <property type="entry name" value="ARM-like"/>
</dbReference>
<dbReference type="Gene3D" id="1.25.10.10">
    <property type="entry name" value="Leucine-rich Repeat Variant"/>
    <property type="match status" value="2"/>
</dbReference>
<keyword evidence="3" id="KW-1185">Reference proteome</keyword>
<dbReference type="GO" id="GO:0003341">
    <property type="term" value="P:cilium movement"/>
    <property type="evidence" value="ECO:0007669"/>
    <property type="project" value="TreeGrafter"/>
</dbReference>
<dbReference type="InterPro" id="IPR016024">
    <property type="entry name" value="ARM-type_fold"/>
</dbReference>
<gene>
    <name evidence="2" type="ORF">KC19_VG108100</name>
</gene>
<dbReference type="PANTHER" id="PTHR23314:SF0">
    <property type="entry name" value="SPERM-ASSOCIATED ANTIGEN 6"/>
    <property type="match status" value="1"/>
</dbReference>
<proteinExistence type="predicted"/>
<comment type="caution">
    <text evidence="2">The sequence shown here is derived from an EMBL/GenBank/DDBJ whole genome shotgun (WGS) entry which is preliminary data.</text>
</comment>
<dbReference type="SMART" id="SM00185">
    <property type="entry name" value="ARM"/>
    <property type="match status" value="7"/>
</dbReference>
<organism evidence="2 3">
    <name type="scientific">Ceratodon purpureus</name>
    <name type="common">Fire moss</name>
    <name type="synonym">Dicranum purpureum</name>
    <dbReference type="NCBI Taxonomy" id="3225"/>
    <lineage>
        <taxon>Eukaryota</taxon>
        <taxon>Viridiplantae</taxon>
        <taxon>Streptophyta</taxon>
        <taxon>Embryophyta</taxon>
        <taxon>Bryophyta</taxon>
        <taxon>Bryophytina</taxon>
        <taxon>Bryopsida</taxon>
        <taxon>Dicranidae</taxon>
        <taxon>Pseudoditrichales</taxon>
        <taxon>Ditrichaceae</taxon>
        <taxon>Ceratodon</taxon>
    </lineage>
</organism>
<dbReference type="GO" id="GO:0015630">
    <property type="term" value="C:microtubule cytoskeleton"/>
    <property type="evidence" value="ECO:0007669"/>
    <property type="project" value="TreeGrafter"/>
</dbReference>
<protein>
    <recommendedName>
        <fullName evidence="4">Sperm-associated antigen 6</fullName>
    </recommendedName>
</protein>